<evidence type="ECO:0000313" key="7">
    <source>
        <dbReference type="EMBL" id="SVA85555.1"/>
    </source>
</evidence>
<keyword evidence="4 6" id="KW-1133">Transmembrane helix</keyword>
<feature type="transmembrane region" description="Helical" evidence="6">
    <location>
        <begin position="261"/>
        <end position="279"/>
    </location>
</feature>
<feature type="transmembrane region" description="Helical" evidence="6">
    <location>
        <begin position="153"/>
        <end position="171"/>
    </location>
</feature>
<accession>A0A381Z8E0</accession>
<keyword evidence="2" id="KW-0808">Transferase</keyword>
<proteinExistence type="inferred from homology"/>
<gene>
    <name evidence="7" type="ORF">METZ01_LOCUS138409</name>
</gene>
<feature type="transmembrane region" description="Helical" evidence="6">
    <location>
        <begin position="109"/>
        <end position="133"/>
    </location>
</feature>
<dbReference type="GO" id="GO:0008961">
    <property type="term" value="F:phosphatidylglycerol-prolipoprotein diacylglyceryl transferase activity"/>
    <property type="evidence" value="ECO:0007669"/>
    <property type="project" value="InterPro"/>
</dbReference>
<dbReference type="EMBL" id="UINC01020354">
    <property type="protein sequence ID" value="SVA85555.1"/>
    <property type="molecule type" value="Genomic_DNA"/>
</dbReference>
<keyword evidence="3 6" id="KW-0812">Transmembrane</keyword>
<organism evidence="7">
    <name type="scientific">marine metagenome</name>
    <dbReference type="NCBI Taxonomy" id="408172"/>
    <lineage>
        <taxon>unclassified sequences</taxon>
        <taxon>metagenomes</taxon>
        <taxon>ecological metagenomes</taxon>
    </lineage>
</organism>
<name>A0A381Z8E0_9ZZZZ</name>
<dbReference type="PANTHER" id="PTHR30589:SF0">
    <property type="entry name" value="PHOSPHATIDYLGLYCEROL--PROLIPOPROTEIN DIACYLGLYCERYL TRANSFERASE"/>
    <property type="match status" value="1"/>
</dbReference>
<feature type="non-terminal residue" evidence="7">
    <location>
        <position position="316"/>
    </location>
</feature>
<evidence type="ECO:0000256" key="3">
    <source>
        <dbReference type="ARBA" id="ARBA00022692"/>
    </source>
</evidence>
<dbReference type="HAMAP" id="MF_01147">
    <property type="entry name" value="Lgt"/>
    <property type="match status" value="1"/>
</dbReference>
<dbReference type="InterPro" id="IPR001640">
    <property type="entry name" value="Lgt"/>
</dbReference>
<evidence type="ECO:0008006" key="8">
    <source>
        <dbReference type="Google" id="ProtNLM"/>
    </source>
</evidence>
<keyword evidence="1" id="KW-1003">Cell membrane</keyword>
<feature type="transmembrane region" description="Helical" evidence="6">
    <location>
        <begin position="291"/>
        <end position="314"/>
    </location>
</feature>
<dbReference type="GO" id="GO:0005886">
    <property type="term" value="C:plasma membrane"/>
    <property type="evidence" value="ECO:0007669"/>
    <property type="project" value="InterPro"/>
</dbReference>
<dbReference type="GO" id="GO:0042158">
    <property type="term" value="P:lipoprotein biosynthetic process"/>
    <property type="evidence" value="ECO:0007669"/>
    <property type="project" value="InterPro"/>
</dbReference>
<evidence type="ECO:0000256" key="1">
    <source>
        <dbReference type="ARBA" id="ARBA00022475"/>
    </source>
</evidence>
<sequence>MSTAISVLSRRSLAFSAADASRFAALRSARCILQYALVARLATRAPETCGLIRPYSTSYLCDRTLNVYPYWLEIGTFRLPTFGPMVVLGFLAAHYFIKRELDRRGIDPELATSLITAGILGGLAGAKLYFVLFELPDYVTWGQTLRSLFSGSGLTWHGGFIVAALSVMWTIRRHGAALAPTADASGIGLAIGYAIGRIGCQLAGDGDYGVPTDLPWGMAYPDGVVPTTQIVHPAPVYETLLGLAIFALLWSSRRFLAERRAGLLFCLYLVLAGAARFGVETIRLNPEVIFGLTGAQLFSIGMIATGVGIIVRLLNS</sequence>
<dbReference type="Pfam" id="PF01790">
    <property type="entry name" value="LGT"/>
    <property type="match status" value="1"/>
</dbReference>
<reference evidence="7" key="1">
    <citation type="submission" date="2018-05" db="EMBL/GenBank/DDBJ databases">
        <authorList>
            <person name="Lanie J.A."/>
            <person name="Ng W.-L."/>
            <person name="Kazmierczak K.M."/>
            <person name="Andrzejewski T.M."/>
            <person name="Davidsen T.M."/>
            <person name="Wayne K.J."/>
            <person name="Tettelin H."/>
            <person name="Glass J.I."/>
            <person name="Rusch D."/>
            <person name="Podicherti R."/>
            <person name="Tsui H.-C.T."/>
            <person name="Winkler M.E."/>
        </authorList>
    </citation>
    <scope>NUCLEOTIDE SEQUENCE</scope>
</reference>
<evidence type="ECO:0000256" key="6">
    <source>
        <dbReference type="SAM" id="Phobius"/>
    </source>
</evidence>
<evidence type="ECO:0000256" key="4">
    <source>
        <dbReference type="ARBA" id="ARBA00022989"/>
    </source>
</evidence>
<feature type="transmembrane region" description="Helical" evidence="6">
    <location>
        <begin position="77"/>
        <end position="97"/>
    </location>
</feature>
<evidence type="ECO:0000256" key="5">
    <source>
        <dbReference type="ARBA" id="ARBA00023136"/>
    </source>
</evidence>
<dbReference type="PANTHER" id="PTHR30589">
    <property type="entry name" value="PROLIPOPROTEIN DIACYLGLYCERYL TRANSFERASE"/>
    <property type="match status" value="1"/>
</dbReference>
<protein>
    <recommendedName>
        <fullName evidence="8">Phosphatidylglycerol--prolipoprotein diacylglyceryl transferase</fullName>
    </recommendedName>
</protein>
<dbReference type="AlphaFoldDB" id="A0A381Z8E0"/>
<evidence type="ECO:0000256" key="2">
    <source>
        <dbReference type="ARBA" id="ARBA00022679"/>
    </source>
</evidence>
<keyword evidence="5 6" id="KW-0472">Membrane</keyword>